<dbReference type="OrthoDB" id="2803094at2759"/>
<sequence length="454" mass="51221">MPLSHFHKQRFGGGKQDGNSDHTPQLDSHNPMPSPRRRTRAMTVSTHIGEPPSRQDASDGDIQDEPPAVPPPAFRMGKVSSEDLTRDGSLTGHQDTLRDTLFRVMLEKWKHNYKTVLDLARAPLVPIPNFYSATACQTTKRTTQSEVGLFDTPRELKYIVFVPHMLDVLQTQAEEMLNDFPVDWETPEHVMFAAHCLSEMAEHLLPGPVLCNEDDVEVWCDHTIFRPSVAFVRLARHWKGRSGNIDPSWAKARISDAVSEQIPSLKPSMCSATHGTIIPDRLFTNGFMLENRRSVSETLATLEIKTPHVWYPELFGDLFRLPPNAAKKSHTMRFCWPKSVSSLKETRDRILVQVWAQMTADEGPTDKVLTEYASLTSHQTNLFFMRANEHPHTLFVSREYGYDHYPVLVMFAVFAAALGLIHAPVLPAPDLREEVLENYPGKAGLILTTCSLPP</sequence>
<dbReference type="AlphaFoldDB" id="A0A371CLU0"/>
<name>A0A371CLU0_9APHY</name>
<dbReference type="STRING" id="139420.A0A371CLU0"/>
<evidence type="ECO:0000256" key="1">
    <source>
        <dbReference type="SAM" id="MobiDB-lite"/>
    </source>
</evidence>
<feature type="region of interest" description="Disordered" evidence="1">
    <location>
        <begin position="1"/>
        <end position="93"/>
    </location>
</feature>
<organism evidence="2 3">
    <name type="scientific">Lentinus brumalis</name>
    <dbReference type="NCBI Taxonomy" id="2498619"/>
    <lineage>
        <taxon>Eukaryota</taxon>
        <taxon>Fungi</taxon>
        <taxon>Dikarya</taxon>
        <taxon>Basidiomycota</taxon>
        <taxon>Agaricomycotina</taxon>
        <taxon>Agaricomycetes</taxon>
        <taxon>Polyporales</taxon>
        <taxon>Polyporaceae</taxon>
        <taxon>Lentinus</taxon>
    </lineage>
</organism>
<dbReference type="EMBL" id="KZ857518">
    <property type="protein sequence ID" value="RDX41249.1"/>
    <property type="molecule type" value="Genomic_DNA"/>
</dbReference>
<protein>
    <submittedName>
        <fullName evidence="2">Uncharacterized protein</fullName>
    </submittedName>
</protein>
<accession>A0A371CLU0</accession>
<evidence type="ECO:0000313" key="2">
    <source>
        <dbReference type="EMBL" id="RDX41249.1"/>
    </source>
</evidence>
<gene>
    <name evidence="2" type="ORF">OH76DRAFT_1412276</name>
</gene>
<keyword evidence="3" id="KW-1185">Reference proteome</keyword>
<dbReference type="Proteomes" id="UP000256964">
    <property type="component" value="Unassembled WGS sequence"/>
</dbReference>
<reference evidence="2 3" key="1">
    <citation type="journal article" date="2018" name="Biotechnol. Biofuels">
        <title>Integrative visual omics of the white-rot fungus Polyporus brumalis exposes the biotechnological potential of its oxidative enzymes for delignifying raw plant biomass.</title>
        <authorList>
            <person name="Miyauchi S."/>
            <person name="Rancon A."/>
            <person name="Drula E."/>
            <person name="Hage H."/>
            <person name="Chaduli D."/>
            <person name="Favel A."/>
            <person name="Grisel S."/>
            <person name="Henrissat B."/>
            <person name="Herpoel-Gimbert I."/>
            <person name="Ruiz-Duenas F.J."/>
            <person name="Chevret D."/>
            <person name="Hainaut M."/>
            <person name="Lin J."/>
            <person name="Wang M."/>
            <person name="Pangilinan J."/>
            <person name="Lipzen A."/>
            <person name="Lesage-Meessen L."/>
            <person name="Navarro D."/>
            <person name="Riley R."/>
            <person name="Grigoriev I.V."/>
            <person name="Zhou S."/>
            <person name="Raouche S."/>
            <person name="Rosso M.N."/>
        </authorList>
    </citation>
    <scope>NUCLEOTIDE SEQUENCE [LARGE SCALE GENOMIC DNA]</scope>
    <source>
        <strain evidence="2 3">BRFM 1820</strain>
    </source>
</reference>
<feature type="compositionally biased region" description="Basic residues" evidence="1">
    <location>
        <begin position="1"/>
        <end position="10"/>
    </location>
</feature>
<proteinExistence type="predicted"/>
<evidence type="ECO:0000313" key="3">
    <source>
        <dbReference type="Proteomes" id="UP000256964"/>
    </source>
</evidence>